<evidence type="ECO:0000313" key="3">
    <source>
        <dbReference type="Proteomes" id="UP000001953"/>
    </source>
</evidence>
<dbReference type="SUPFAM" id="SSF53756">
    <property type="entry name" value="UDP-Glycosyltransferase/glycogen phosphorylase"/>
    <property type="match status" value="1"/>
</dbReference>
<protein>
    <submittedName>
        <fullName evidence="2">Glycosyl transferase, group 1</fullName>
    </submittedName>
</protein>
<evidence type="ECO:0000259" key="1">
    <source>
        <dbReference type="Pfam" id="PF13439"/>
    </source>
</evidence>
<dbReference type="GO" id="GO:0016758">
    <property type="term" value="F:hexosyltransferase activity"/>
    <property type="evidence" value="ECO:0007669"/>
    <property type="project" value="TreeGrafter"/>
</dbReference>
<dbReference type="eggNOG" id="COG0438">
    <property type="taxonomic scope" value="Bacteria"/>
</dbReference>
<accession>Q1QJ17</accession>
<dbReference type="KEGG" id="nha:Nham_3034"/>
<dbReference type="CDD" id="cd03801">
    <property type="entry name" value="GT4_PimA-like"/>
    <property type="match status" value="1"/>
</dbReference>
<dbReference type="PANTHER" id="PTHR45947">
    <property type="entry name" value="SULFOQUINOVOSYL TRANSFERASE SQD2"/>
    <property type="match status" value="1"/>
</dbReference>
<dbReference type="EMBL" id="CP000319">
    <property type="protein sequence ID" value="ABE63780.1"/>
    <property type="molecule type" value="Genomic_DNA"/>
</dbReference>
<keyword evidence="3" id="KW-1185">Reference proteome</keyword>
<dbReference type="HOGENOM" id="CLU_665448_0_0_5"/>
<dbReference type="InterPro" id="IPR050194">
    <property type="entry name" value="Glycosyltransferase_grp1"/>
</dbReference>
<dbReference type="Gene3D" id="3.40.50.2000">
    <property type="entry name" value="Glycogen Phosphorylase B"/>
    <property type="match status" value="2"/>
</dbReference>
<proteinExistence type="predicted"/>
<dbReference type="CAZy" id="GT4">
    <property type="family name" value="Glycosyltransferase Family 4"/>
</dbReference>
<dbReference type="AlphaFoldDB" id="Q1QJ17"/>
<dbReference type="STRING" id="323097.Nham_3034"/>
<dbReference type="Proteomes" id="UP000001953">
    <property type="component" value="Chromosome"/>
</dbReference>
<feature type="domain" description="Glycosyltransferase subfamily 4-like N-terminal" evidence="1">
    <location>
        <begin position="19"/>
        <end position="117"/>
    </location>
</feature>
<keyword evidence="2" id="KW-0808">Transferase</keyword>
<name>Q1QJ17_NITHX</name>
<dbReference type="Pfam" id="PF13692">
    <property type="entry name" value="Glyco_trans_1_4"/>
    <property type="match status" value="1"/>
</dbReference>
<dbReference type="PANTHER" id="PTHR45947:SF3">
    <property type="entry name" value="SULFOQUINOVOSYL TRANSFERASE SQD2"/>
    <property type="match status" value="1"/>
</dbReference>
<dbReference type="Pfam" id="PF13439">
    <property type="entry name" value="Glyco_transf_4"/>
    <property type="match status" value="1"/>
</dbReference>
<evidence type="ECO:0000313" key="2">
    <source>
        <dbReference type="EMBL" id="ABE63780.1"/>
    </source>
</evidence>
<organism evidence="2 3">
    <name type="scientific">Nitrobacter hamburgensis (strain DSM 10229 / NCIMB 13809 / X14)</name>
    <dbReference type="NCBI Taxonomy" id="323097"/>
    <lineage>
        <taxon>Bacteria</taxon>
        <taxon>Pseudomonadati</taxon>
        <taxon>Pseudomonadota</taxon>
        <taxon>Alphaproteobacteria</taxon>
        <taxon>Hyphomicrobiales</taxon>
        <taxon>Nitrobacteraceae</taxon>
        <taxon>Nitrobacter</taxon>
    </lineage>
</organism>
<reference evidence="2 3" key="1">
    <citation type="submission" date="2006-03" db="EMBL/GenBank/DDBJ databases">
        <title>Complete sequence of chromosome of Nitrobacter hamburgensis X14.</title>
        <authorList>
            <consortium name="US DOE Joint Genome Institute"/>
            <person name="Copeland A."/>
            <person name="Lucas S."/>
            <person name="Lapidus A."/>
            <person name="Barry K."/>
            <person name="Detter J.C."/>
            <person name="Glavina del Rio T."/>
            <person name="Hammon N."/>
            <person name="Israni S."/>
            <person name="Dalin E."/>
            <person name="Tice H."/>
            <person name="Pitluck S."/>
            <person name="Chain P."/>
            <person name="Malfatti S."/>
            <person name="Shin M."/>
            <person name="Vergez L."/>
            <person name="Schmutz J."/>
            <person name="Larimer F."/>
            <person name="Land M."/>
            <person name="Hauser L."/>
            <person name="Kyrpides N."/>
            <person name="Ivanova N."/>
            <person name="Ward B."/>
            <person name="Arp D."/>
            <person name="Klotz M."/>
            <person name="Stein L."/>
            <person name="O'Mullan G."/>
            <person name="Starkenburg S."/>
            <person name="Sayavedra L."/>
            <person name="Poret-Peterson A.T."/>
            <person name="Gentry M.E."/>
            <person name="Bruce D."/>
            <person name="Richardson P."/>
        </authorList>
    </citation>
    <scope>NUCLEOTIDE SEQUENCE [LARGE SCALE GENOMIC DNA]</scope>
    <source>
        <strain evidence="3">DSM 10229 / NCIMB 13809 / X14</strain>
    </source>
</reference>
<dbReference type="InterPro" id="IPR028098">
    <property type="entry name" value="Glyco_trans_4-like_N"/>
</dbReference>
<sequence length="440" mass="47097">MTQASHRMKILVYPHTMEIGGSQLNAVQLAGAVRDRGHDVIVMSEPGPLVERVHKMGLRTIEISLHRRRPSPKVIQTMVRVVRDLGVDVVHGYEWPPIIEAFLGPALLQQVPVVGTVMSMSVAPFLPRTVPLMVGTELIRRAALEAGHQHVTLLEPPVDAEADTPLIDGGALRAKYGIGPKQIVIAMICRLVPELKLEGLLAACDSVGEMARSGRDVRLLIVGDGRARETVAAHAAQANATAGRNTVVMTGEILDPASAYAAADIIIGQGGSALRGMAFGKPLIVIGEDGFSELLTPQSLPTFLRQGWYGLGPGSLGAGASALRMALERLADSPSLRGDLGQFARNLVVERFSLRQAADRQEQMYLSALQDTVPAFARLADFVRSTAGLTGGKLQRGYQRWRGTAAIDDSNARDLIARILASHQTAPTTASAQQAPAKRK</sequence>
<gene>
    <name evidence="2" type="ordered locus">Nham_3034</name>
</gene>